<sequence>MSSPIPKTESQASVQVYEMSSLYAGSQRELLPTPQKHGHPRQWGKTRKMYDTCLIIFLEFFTTMVSTAGAPISEHLHRESGLSSVAATASLVSTYLVGQAVGGVVTPPWSESFGRKKLYVISTILYSISCVVVGAMPTLPVIIVGRLVAGLLSSVPTVIAVGSIEDMWDTQARVWWVFTWALVANIGILLGPVFGGLIIESLHWKWIFFTSAIVTGGAAVLLCLIKESRPSVALAKIEASETGVRPNMREKLDLVRPLRLFFTEPIVFMVAILSAIAFGLIYLFTEVLPMVYLQLDFQHGWKNIPFLPLGIGMVLSVFTRVYDSRLLAKKTAACLPITPESKCIGFVIGAPLLAGGLWLFAWTIPPQVVSVHWIFPTLALVPIGYAVNEFDHVLAGYLTDCYETYAASGFAALALTRSLCCATFPLFGRIMFDSLDFNIATTIFAGLATVICVVPPLMIKYGGWLRRRSPLAAK</sequence>
<dbReference type="GO" id="GO:0016020">
    <property type="term" value="C:membrane"/>
    <property type="evidence" value="ECO:0007669"/>
    <property type="project" value="UniProtKB-SubCell"/>
</dbReference>
<organism evidence="7 8">
    <name type="scientific">Colletotrichum asianum</name>
    <dbReference type="NCBI Taxonomy" id="702518"/>
    <lineage>
        <taxon>Eukaryota</taxon>
        <taxon>Fungi</taxon>
        <taxon>Dikarya</taxon>
        <taxon>Ascomycota</taxon>
        <taxon>Pezizomycotina</taxon>
        <taxon>Sordariomycetes</taxon>
        <taxon>Hypocreomycetidae</taxon>
        <taxon>Glomerellales</taxon>
        <taxon>Glomerellaceae</taxon>
        <taxon>Colletotrichum</taxon>
        <taxon>Colletotrichum gloeosporioides species complex</taxon>
    </lineage>
</organism>
<keyword evidence="8" id="KW-1185">Reference proteome</keyword>
<feature type="transmembrane region" description="Helical" evidence="5">
    <location>
        <begin position="258"/>
        <end position="284"/>
    </location>
</feature>
<feature type="transmembrane region" description="Helical" evidence="5">
    <location>
        <begin position="370"/>
        <end position="387"/>
    </location>
</feature>
<dbReference type="InterPro" id="IPR036259">
    <property type="entry name" value="MFS_trans_sf"/>
</dbReference>
<feature type="transmembrane region" description="Helical" evidence="5">
    <location>
        <begin position="84"/>
        <end position="106"/>
    </location>
</feature>
<proteinExistence type="predicted"/>
<evidence type="ECO:0000256" key="3">
    <source>
        <dbReference type="ARBA" id="ARBA00022989"/>
    </source>
</evidence>
<evidence type="ECO:0000256" key="5">
    <source>
        <dbReference type="SAM" id="Phobius"/>
    </source>
</evidence>
<evidence type="ECO:0000313" key="8">
    <source>
        <dbReference type="Proteomes" id="UP000434172"/>
    </source>
</evidence>
<dbReference type="EMBL" id="WOWK01000014">
    <property type="protein sequence ID" value="KAF0329087.1"/>
    <property type="molecule type" value="Genomic_DNA"/>
</dbReference>
<dbReference type="SUPFAM" id="SSF103473">
    <property type="entry name" value="MFS general substrate transporter"/>
    <property type="match status" value="1"/>
</dbReference>
<dbReference type="PANTHER" id="PTHR23502:SF157">
    <property type="entry name" value="MAJOR FACILITATOR SUPERFAMILY (MFS) PROFILE DOMAIN-CONTAINING PROTEIN-RELATED"/>
    <property type="match status" value="1"/>
</dbReference>
<dbReference type="Gene3D" id="1.20.1250.20">
    <property type="entry name" value="MFS general substrate transporter like domains"/>
    <property type="match status" value="1"/>
</dbReference>
<feature type="transmembrane region" description="Helical" evidence="5">
    <location>
        <begin position="343"/>
        <end position="364"/>
    </location>
</feature>
<evidence type="ECO:0000313" key="7">
    <source>
        <dbReference type="EMBL" id="KAF0329087.1"/>
    </source>
</evidence>
<evidence type="ECO:0000256" key="1">
    <source>
        <dbReference type="ARBA" id="ARBA00004141"/>
    </source>
</evidence>
<keyword evidence="4 5" id="KW-0472">Membrane</keyword>
<dbReference type="PANTHER" id="PTHR23502">
    <property type="entry name" value="MAJOR FACILITATOR SUPERFAMILY"/>
    <property type="match status" value="1"/>
</dbReference>
<reference evidence="7 8" key="1">
    <citation type="submission" date="2019-12" db="EMBL/GenBank/DDBJ databases">
        <title>A genome sequence resource for the geographically widespread anthracnose pathogen Colletotrichum asianum.</title>
        <authorList>
            <person name="Meng Y."/>
        </authorList>
    </citation>
    <scope>NUCLEOTIDE SEQUENCE [LARGE SCALE GENOMIC DNA]</scope>
    <source>
        <strain evidence="7 8">ICMP 18580</strain>
    </source>
</reference>
<feature type="transmembrane region" description="Helical" evidence="5">
    <location>
        <begin position="142"/>
        <end position="162"/>
    </location>
</feature>
<feature type="transmembrane region" description="Helical" evidence="5">
    <location>
        <begin position="407"/>
        <end position="427"/>
    </location>
</feature>
<feature type="transmembrane region" description="Helical" evidence="5">
    <location>
        <begin position="49"/>
        <end position="72"/>
    </location>
</feature>
<dbReference type="InterPro" id="IPR011701">
    <property type="entry name" value="MFS"/>
</dbReference>
<name>A0A8H3WR43_9PEZI</name>
<dbReference type="AlphaFoldDB" id="A0A8H3WR43"/>
<comment type="subcellular location">
    <subcellularLocation>
        <location evidence="1">Membrane</location>
        <topology evidence="1">Multi-pass membrane protein</topology>
    </subcellularLocation>
</comment>
<feature type="transmembrane region" description="Helical" evidence="5">
    <location>
        <begin position="304"/>
        <end position="322"/>
    </location>
</feature>
<comment type="caution">
    <text evidence="7">The sequence shown here is derived from an EMBL/GenBank/DDBJ whole genome shotgun (WGS) entry which is preliminary data.</text>
</comment>
<feature type="transmembrane region" description="Helical" evidence="5">
    <location>
        <begin position="439"/>
        <end position="459"/>
    </location>
</feature>
<dbReference type="PROSITE" id="PS50850">
    <property type="entry name" value="MFS"/>
    <property type="match status" value="1"/>
</dbReference>
<protein>
    <submittedName>
        <fullName evidence="7">MFS multidrug transporter</fullName>
    </submittedName>
</protein>
<feature type="transmembrane region" description="Helical" evidence="5">
    <location>
        <begin position="206"/>
        <end position="225"/>
    </location>
</feature>
<dbReference type="Pfam" id="PF07690">
    <property type="entry name" value="MFS_1"/>
    <property type="match status" value="1"/>
</dbReference>
<dbReference type="OrthoDB" id="5410178at2759"/>
<accession>A0A8H3WR43</accession>
<feature type="transmembrane region" description="Helical" evidence="5">
    <location>
        <begin position="174"/>
        <end position="194"/>
    </location>
</feature>
<feature type="transmembrane region" description="Helical" evidence="5">
    <location>
        <begin position="118"/>
        <end position="136"/>
    </location>
</feature>
<evidence type="ECO:0000259" key="6">
    <source>
        <dbReference type="PROSITE" id="PS50850"/>
    </source>
</evidence>
<keyword evidence="2 5" id="KW-0812">Transmembrane</keyword>
<dbReference type="Proteomes" id="UP000434172">
    <property type="component" value="Unassembled WGS sequence"/>
</dbReference>
<gene>
    <name evidence="7" type="ORF">GQ607_003755</name>
</gene>
<evidence type="ECO:0000256" key="4">
    <source>
        <dbReference type="ARBA" id="ARBA00023136"/>
    </source>
</evidence>
<keyword evidence="3 5" id="KW-1133">Transmembrane helix</keyword>
<dbReference type="InterPro" id="IPR020846">
    <property type="entry name" value="MFS_dom"/>
</dbReference>
<feature type="domain" description="Major facilitator superfamily (MFS) profile" evidence="6">
    <location>
        <begin position="48"/>
        <end position="463"/>
    </location>
</feature>
<evidence type="ECO:0000256" key="2">
    <source>
        <dbReference type="ARBA" id="ARBA00022692"/>
    </source>
</evidence>
<dbReference type="GO" id="GO:0022857">
    <property type="term" value="F:transmembrane transporter activity"/>
    <property type="evidence" value="ECO:0007669"/>
    <property type="project" value="InterPro"/>
</dbReference>